<evidence type="ECO:0000313" key="2">
    <source>
        <dbReference type="EMBL" id="MZH57735.1"/>
    </source>
</evidence>
<evidence type="ECO:0000313" key="3">
    <source>
        <dbReference type="Proteomes" id="UP000604383"/>
    </source>
</evidence>
<evidence type="ECO:0000256" key="1">
    <source>
        <dbReference type="SAM" id="MobiDB-lite"/>
    </source>
</evidence>
<organism evidence="2 3">
    <name type="scientific">Clostridium innocuum</name>
    <dbReference type="NCBI Taxonomy" id="1522"/>
    <lineage>
        <taxon>Bacteria</taxon>
        <taxon>Bacillati</taxon>
        <taxon>Bacillota</taxon>
        <taxon>Clostridia</taxon>
        <taxon>Eubacteriales</taxon>
        <taxon>Clostridiaceae</taxon>
        <taxon>Clostridium</taxon>
    </lineage>
</organism>
<comment type="caution">
    <text evidence="2">The sequence shown here is derived from an EMBL/GenBank/DDBJ whole genome shotgun (WGS) entry which is preliminary data.</text>
</comment>
<dbReference type="Pfam" id="PF18941">
    <property type="entry name" value="DUF5688"/>
    <property type="match status" value="1"/>
</dbReference>
<protein>
    <submittedName>
        <fullName evidence="2">Uncharacterized protein</fullName>
    </submittedName>
</protein>
<name>A0AB36BAD8_CLOIN</name>
<feature type="compositionally biased region" description="Basic and acidic residues" evidence="1">
    <location>
        <begin position="319"/>
        <end position="335"/>
    </location>
</feature>
<dbReference type="AlphaFoldDB" id="A0AB36BAD8"/>
<dbReference type="EMBL" id="WWTN01000042">
    <property type="protein sequence ID" value="MZH57735.1"/>
    <property type="molecule type" value="Genomic_DNA"/>
</dbReference>
<reference evidence="2" key="1">
    <citation type="journal article" date="2019" name="Nat. Med.">
        <title>A library of human gut bacterial isolates paired with longitudinal multiomics data enables mechanistic microbiome research.</title>
        <authorList>
            <person name="Poyet M."/>
            <person name="Groussin M."/>
            <person name="Gibbons S.M."/>
            <person name="Avila-Pacheco J."/>
            <person name="Jiang X."/>
            <person name="Kearney S.M."/>
            <person name="Perrotta A.R."/>
            <person name="Berdy B."/>
            <person name="Zhao S."/>
            <person name="Lieberman T.D."/>
            <person name="Swanson P.K."/>
            <person name="Smith M."/>
            <person name="Roesemann S."/>
            <person name="Alexander J.E."/>
            <person name="Rich S.A."/>
            <person name="Livny J."/>
            <person name="Vlamakis H."/>
            <person name="Clish C."/>
            <person name="Bullock K."/>
            <person name="Deik A."/>
            <person name="Scott J."/>
            <person name="Pierce K.A."/>
            <person name="Xavier R.J."/>
            <person name="Alm E.J."/>
        </authorList>
    </citation>
    <scope>NUCLEOTIDE SEQUENCE</scope>
    <source>
        <strain evidence="2">BIOML-A12</strain>
    </source>
</reference>
<dbReference type="Proteomes" id="UP000604383">
    <property type="component" value="Unassembled WGS sequence"/>
</dbReference>
<sequence>MNTEIAEYIKNHIREYLPPEYQEAHITLEEVTKGNDRRLTGLMIRNDGEITVPTIYLEPYAKQLAQGRPMDEIIREIVQIRTEQDTRVPFEVSDLMDYRQVKPMLAIRLCDPEQNREYLKDKPFTPCGELAAVYRIQVMESKEGVASAVVTDRMMELWGVTKEQLHQDAVAAETERSPVCFYSMEDMMDEIMFSSKPENLFECTEPLDAATMPMYVLTNASKVNGSGILARDGVLDKIGELLGKNFYVLPSSIHEVLIVPDNGDMQAKELESMVKEVNATQVAPADLLSDKVQYYDRAAKTLGRKQEKGLLERLAENKAQVKEQAEKAPKEKTAAKQEPSL</sequence>
<feature type="region of interest" description="Disordered" evidence="1">
    <location>
        <begin position="319"/>
        <end position="341"/>
    </location>
</feature>
<proteinExistence type="predicted"/>
<accession>A0AB36BAD8</accession>
<gene>
    <name evidence="2" type="ORF">GT664_18755</name>
</gene>
<dbReference type="InterPro" id="IPR043743">
    <property type="entry name" value="DUF5688"/>
</dbReference>
<dbReference type="RefSeq" id="WP_009249980.1">
    <property type="nucleotide sequence ID" value="NZ_WWTM01000045.1"/>
</dbReference>